<reference evidence="2" key="2">
    <citation type="submission" date="2024-04" db="EMBL/GenBank/DDBJ databases">
        <authorList>
            <person name="Chen Y."/>
            <person name="Shah S."/>
            <person name="Dougan E. K."/>
            <person name="Thang M."/>
            <person name="Chan C."/>
        </authorList>
    </citation>
    <scope>NUCLEOTIDE SEQUENCE [LARGE SCALE GENOMIC DNA]</scope>
</reference>
<organism evidence="1">
    <name type="scientific">Cladocopium goreaui</name>
    <dbReference type="NCBI Taxonomy" id="2562237"/>
    <lineage>
        <taxon>Eukaryota</taxon>
        <taxon>Sar</taxon>
        <taxon>Alveolata</taxon>
        <taxon>Dinophyceae</taxon>
        <taxon>Suessiales</taxon>
        <taxon>Symbiodiniaceae</taxon>
        <taxon>Cladocopium</taxon>
    </lineage>
</organism>
<name>A0A9P1M2I4_9DINO</name>
<accession>A0A9P1M2I4</accession>
<dbReference type="EMBL" id="CAMXCT020006749">
    <property type="protein sequence ID" value="CAL1172806.1"/>
    <property type="molecule type" value="Genomic_DNA"/>
</dbReference>
<dbReference type="Proteomes" id="UP001152797">
    <property type="component" value="Unassembled WGS sequence"/>
</dbReference>
<proteinExistence type="predicted"/>
<dbReference type="Gene3D" id="3.40.30.10">
    <property type="entry name" value="Glutaredoxin"/>
    <property type="match status" value="1"/>
</dbReference>
<evidence type="ECO:0000313" key="2">
    <source>
        <dbReference type="EMBL" id="CAL1172806.1"/>
    </source>
</evidence>
<dbReference type="AlphaFoldDB" id="A0A9P1M2I4"/>
<dbReference type="OrthoDB" id="423313at2759"/>
<reference evidence="1" key="1">
    <citation type="submission" date="2022-10" db="EMBL/GenBank/DDBJ databases">
        <authorList>
            <person name="Chen Y."/>
            <person name="Dougan E. K."/>
            <person name="Chan C."/>
            <person name="Rhodes N."/>
            <person name="Thang M."/>
        </authorList>
    </citation>
    <scope>NUCLEOTIDE SEQUENCE</scope>
</reference>
<dbReference type="EMBL" id="CAMXCT030006749">
    <property type="protein sequence ID" value="CAL4806743.1"/>
    <property type="molecule type" value="Genomic_DNA"/>
</dbReference>
<sequence>MFGPVRVQPETRYTAEVVVLVTSLGAKRTEFNAGKRAKDLLEIKGVHHKIIDFNRDARQAGTGESENKAISKLSEDGKLRSGTNNDLILPQVFIDGQFVGNATDLQGLEDDGLLDNILMRKACPSCNSSRRTPDITECKRCPACWEPFQEILPGEMTIKQKLQEFHDLHDDVEYDEDEEEEPFEDDMMHSMTAMPTDMDGRSRSGYGDARAGVQYTPEERAILAAAEFQISDQVQYWSDSRHRWMCAVVDNIRLKDCKVVYDLNCKRGAQADKIKAYEDAEE</sequence>
<dbReference type="InterPro" id="IPR036249">
    <property type="entry name" value="Thioredoxin-like_sf"/>
</dbReference>
<keyword evidence="4" id="KW-1185">Reference proteome</keyword>
<dbReference type="EMBL" id="CAMXCT010006749">
    <property type="protein sequence ID" value="CAI4019431.1"/>
    <property type="molecule type" value="Genomic_DNA"/>
</dbReference>
<protein>
    <submittedName>
        <fullName evidence="3">Glutaredoxin domain-containing protein</fullName>
    </submittedName>
</protein>
<evidence type="ECO:0000313" key="1">
    <source>
        <dbReference type="EMBL" id="CAI4019431.1"/>
    </source>
</evidence>
<dbReference type="SUPFAM" id="SSF52833">
    <property type="entry name" value="Thioredoxin-like"/>
    <property type="match status" value="1"/>
</dbReference>
<evidence type="ECO:0000313" key="3">
    <source>
        <dbReference type="EMBL" id="CAL4806743.1"/>
    </source>
</evidence>
<dbReference type="PROSITE" id="PS51354">
    <property type="entry name" value="GLUTAREDOXIN_2"/>
    <property type="match status" value="1"/>
</dbReference>
<evidence type="ECO:0000313" key="4">
    <source>
        <dbReference type="Proteomes" id="UP001152797"/>
    </source>
</evidence>
<gene>
    <name evidence="1" type="ORF">C1SCF055_LOCUS43932</name>
</gene>
<comment type="caution">
    <text evidence="1">The sequence shown here is derived from an EMBL/GenBank/DDBJ whole genome shotgun (WGS) entry which is preliminary data.</text>
</comment>